<keyword evidence="1" id="KW-0812">Transmembrane</keyword>
<comment type="caution">
    <text evidence="2">The sequence shown here is derived from an EMBL/GenBank/DDBJ whole genome shotgun (WGS) entry which is preliminary data.</text>
</comment>
<sequence length="51" mass="5028">MTPQEIALASLLVLAAGLVVTGVLLLSVPIGLMVAGVLVAALAALFLVEVS</sequence>
<feature type="transmembrane region" description="Helical" evidence="1">
    <location>
        <begin position="30"/>
        <end position="48"/>
    </location>
</feature>
<keyword evidence="1" id="KW-0472">Membrane</keyword>
<keyword evidence="1" id="KW-1133">Transmembrane helix</keyword>
<evidence type="ECO:0000256" key="1">
    <source>
        <dbReference type="SAM" id="Phobius"/>
    </source>
</evidence>
<protein>
    <submittedName>
        <fullName evidence="2">Uncharacterized protein</fullName>
    </submittedName>
</protein>
<name>A0A4R2ISY0_9PSEU</name>
<dbReference type="Proteomes" id="UP000295680">
    <property type="component" value="Unassembled WGS sequence"/>
</dbReference>
<evidence type="ECO:0000313" key="2">
    <source>
        <dbReference type="EMBL" id="TCO47309.1"/>
    </source>
</evidence>
<evidence type="ECO:0000313" key="3">
    <source>
        <dbReference type="Proteomes" id="UP000295680"/>
    </source>
</evidence>
<keyword evidence="3" id="KW-1185">Reference proteome</keyword>
<proteinExistence type="predicted"/>
<dbReference type="AlphaFoldDB" id="A0A4R2ISY0"/>
<reference evidence="2 3" key="1">
    <citation type="submission" date="2019-03" db="EMBL/GenBank/DDBJ databases">
        <title>Genomic Encyclopedia of Type Strains, Phase IV (KMG-IV): sequencing the most valuable type-strain genomes for metagenomic binning, comparative biology and taxonomic classification.</title>
        <authorList>
            <person name="Goeker M."/>
        </authorList>
    </citation>
    <scope>NUCLEOTIDE SEQUENCE [LARGE SCALE GENOMIC DNA]</scope>
    <source>
        <strain evidence="2 3">DSM 45934</strain>
    </source>
</reference>
<gene>
    <name evidence="2" type="ORF">EV192_11749</name>
</gene>
<organism evidence="2 3">
    <name type="scientific">Actinocrispum wychmicini</name>
    <dbReference type="NCBI Taxonomy" id="1213861"/>
    <lineage>
        <taxon>Bacteria</taxon>
        <taxon>Bacillati</taxon>
        <taxon>Actinomycetota</taxon>
        <taxon>Actinomycetes</taxon>
        <taxon>Pseudonocardiales</taxon>
        <taxon>Pseudonocardiaceae</taxon>
        <taxon>Actinocrispum</taxon>
    </lineage>
</organism>
<feature type="transmembrane region" description="Helical" evidence="1">
    <location>
        <begin position="6"/>
        <end position="25"/>
    </location>
</feature>
<accession>A0A4R2ISY0</accession>
<dbReference type="EMBL" id="SLWS01000017">
    <property type="protein sequence ID" value="TCO47309.1"/>
    <property type="molecule type" value="Genomic_DNA"/>
</dbReference>
<dbReference type="RefSeq" id="WP_165960994.1">
    <property type="nucleotide sequence ID" value="NZ_SLWS01000017.1"/>
</dbReference>